<evidence type="ECO:0000256" key="1">
    <source>
        <dbReference type="ARBA" id="ARBA00004123"/>
    </source>
</evidence>
<dbReference type="PANTHER" id="PTHR16431">
    <property type="entry name" value="NEUROGENIC PROTEIN MASTERMIND"/>
    <property type="match status" value="1"/>
</dbReference>
<evidence type="ECO:0000313" key="14">
    <source>
        <dbReference type="EMBL" id="VFT98056.1"/>
    </source>
</evidence>
<dbReference type="GO" id="GO:0005634">
    <property type="term" value="C:nucleus"/>
    <property type="evidence" value="ECO:0007669"/>
    <property type="project" value="UniProtKB-SubCell"/>
</dbReference>
<keyword evidence="8" id="KW-0539">Nucleus</keyword>
<evidence type="ECO:0000256" key="2">
    <source>
        <dbReference type="ARBA" id="ARBA00004584"/>
    </source>
</evidence>
<evidence type="ECO:0000259" key="12">
    <source>
        <dbReference type="PROSITE" id="PS51793"/>
    </source>
</evidence>
<keyword evidence="6" id="KW-0498">Mitosis</keyword>
<proteinExistence type="inferred from homology"/>
<evidence type="ECO:0000256" key="9">
    <source>
        <dbReference type="ARBA" id="ARBA00023306"/>
    </source>
</evidence>
<reference evidence="13" key="2">
    <citation type="submission" date="2019-06" db="EMBL/GenBank/DDBJ databases">
        <title>Genomics analysis of Aphanomyces spp. identifies a new class of oomycete effector associated with host adaptation.</title>
        <authorList>
            <person name="Gaulin E."/>
        </authorList>
    </citation>
    <scope>NUCLEOTIDE SEQUENCE</scope>
    <source>
        <strain evidence="13">CBS 578.67</strain>
    </source>
</reference>
<dbReference type="EMBL" id="CAADRA010006998">
    <property type="protein sequence ID" value="VFT98056.1"/>
    <property type="molecule type" value="Genomic_DNA"/>
</dbReference>
<dbReference type="GO" id="GO:0000785">
    <property type="term" value="C:chromatin"/>
    <property type="evidence" value="ECO:0007669"/>
    <property type="project" value="TreeGrafter"/>
</dbReference>
<name>A0A485LJG2_9STRA</name>
<dbReference type="PANTHER" id="PTHR16431:SF1">
    <property type="entry name" value="NEUROGENIC PROTEIN MASTERMIND"/>
    <property type="match status" value="1"/>
</dbReference>
<evidence type="ECO:0000256" key="10">
    <source>
        <dbReference type="ARBA" id="ARBA00023328"/>
    </source>
</evidence>
<feature type="domain" description="Mis18" evidence="12">
    <location>
        <begin position="12"/>
        <end position="104"/>
    </location>
</feature>
<evidence type="ECO:0000256" key="4">
    <source>
        <dbReference type="ARBA" id="ARBA00022618"/>
    </source>
</evidence>
<evidence type="ECO:0000256" key="5">
    <source>
        <dbReference type="ARBA" id="ARBA00022723"/>
    </source>
</evidence>
<dbReference type="GO" id="GO:0000775">
    <property type="term" value="C:chromosome, centromeric region"/>
    <property type="evidence" value="ECO:0007669"/>
    <property type="project" value="UniProtKB-SubCell"/>
</dbReference>
<dbReference type="GO" id="GO:0007059">
    <property type="term" value="P:chromosome segregation"/>
    <property type="evidence" value="ECO:0007669"/>
    <property type="project" value="TreeGrafter"/>
</dbReference>
<sequence length="159" mass="17803">MSDDDVVEVPFPVVFQCRTCRAIVADSTSFSSSNVDQRTITFSRVVHLLKSNTARTEGGNTFHELTCTQCDTVLGKVYIGTVRALDAVRDLYTLNADALTNYQIGSQVPDDAPPIAEKPLEYDTTTSVVEQFRTDMDKVQNYLLLVDERLCDLEQELTR</sequence>
<dbReference type="AlphaFoldDB" id="A0A485LJG2"/>
<comment type="subcellular location">
    <subcellularLocation>
        <location evidence="2">Chromosome</location>
        <location evidence="2">Centromere</location>
    </subcellularLocation>
    <subcellularLocation>
        <location evidence="1">Nucleus</location>
    </subcellularLocation>
</comment>
<evidence type="ECO:0000313" key="13">
    <source>
        <dbReference type="EMBL" id="KAF0686825.1"/>
    </source>
</evidence>
<reference evidence="14 15" key="1">
    <citation type="submission" date="2019-03" db="EMBL/GenBank/DDBJ databases">
        <authorList>
            <person name="Gaulin E."/>
            <person name="Dumas B."/>
        </authorList>
    </citation>
    <scope>NUCLEOTIDE SEQUENCE [LARGE SCALE GENOMIC DNA]</scope>
    <source>
        <strain evidence="14">CBS 568.67</strain>
    </source>
</reference>
<accession>A0A485LJG2</accession>
<evidence type="ECO:0000256" key="6">
    <source>
        <dbReference type="ARBA" id="ARBA00022776"/>
    </source>
</evidence>
<dbReference type="Proteomes" id="UP000332933">
    <property type="component" value="Unassembled WGS sequence"/>
</dbReference>
<protein>
    <recommendedName>
        <fullName evidence="11">Protein yippee-like</fullName>
    </recommendedName>
</protein>
<gene>
    <name evidence="14" type="primary">Aste57867_21385</name>
    <name evidence="13" type="ORF">As57867_021316</name>
    <name evidence="14" type="ORF">ASTE57867_21385</name>
</gene>
<keyword evidence="15" id="KW-1185">Reference proteome</keyword>
<comment type="similarity">
    <text evidence="11">Belongs to the yippee family.</text>
</comment>
<dbReference type="InterPro" id="IPR034752">
    <property type="entry name" value="Mis18"/>
</dbReference>
<dbReference type="OrthoDB" id="74210at2759"/>
<evidence type="ECO:0000313" key="15">
    <source>
        <dbReference type="Proteomes" id="UP000332933"/>
    </source>
</evidence>
<keyword evidence="10" id="KW-0137">Centromere</keyword>
<keyword evidence="4" id="KW-0132">Cell division</keyword>
<keyword evidence="3" id="KW-0158">Chromosome</keyword>
<evidence type="ECO:0000256" key="3">
    <source>
        <dbReference type="ARBA" id="ARBA00022454"/>
    </source>
</evidence>
<evidence type="ECO:0000256" key="8">
    <source>
        <dbReference type="ARBA" id="ARBA00023242"/>
    </source>
</evidence>
<dbReference type="InterPro" id="IPR004910">
    <property type="entry name" value="Yippee/Mis18/Cereblon"/>
</dbReference>
<keyword evidence="5" id="KW-0479">Metal-binding</keyword>
<evidence type="ECO:0000256" key="11">
    <source>
        <dbReference type="RuleBase" id="RU110713"/>
    </source>
</evidence>
<dbReference type="Pfam" id="PF03226">
    <property type="entry name" value="Yippee-Mis18"/>
    <property type="match status" value="1"/>
</dbReference>
<dbReference type="GO" id="GO:0034080">
    <property type="term" value="P:CENP-A containing chromatin assembly"/>
    <property type="evidence" value="ECO:0007669"/>
    <property type="project" value="TreeGrafter"/>
</dbReference>
<dbReference type="GO" id="GO:0046872">
    <property type="term" value="F:metal ion binding"/>
    <property type="evidence" value="ECO:0007669"/>
    <property type="project" value="UniProtKB-KW"/>
</dbReference>
<keyword evidence="9" id="KW-0131">Cell cycle</keyword>
<dbReference type="PROSITE" id="PS51793">
    <property type="entry name" value="MIS18"/>
    <property type="match status" value="1"/>
</dbReference>
<evidence type="ECO:0000256" key="7">
    <source>
        <dbReference type="ARBA" id="ARBA00022833"/>
    </source>
</evidence>
<dbReference type="EMBL" id="VJMH01006972">
    <property type="protein sequence ID" value="KAF0686825.1"/>
    <property type="molecule type" value="Genomic_DNA"/>
</dbReference>
<organism evidence="14 15">
    <name type="scientific">Aphanomyces stellatus</name>
    <dbReference type="NCBI Taxonomy" id="120398"/>
    <lineage>
        <taxon>Eukaryota</taxon>
        <taxon>Sar</taxon>
        <taxon>Stramenopiles</taxon>
        <taxon>Oomycota</taxon>
        <taxon>Saprolegniomycetes</taxon>
        <taxon>Saprolegniales</taxon>
        <taxon>Verrucalvaceae</taxon>
        <taxon>Aphanomyces</taxon>
    </lineage>
</organism>
<dbReference type="GO" id="GO:0051301">
    <property type="term" value="P:cell division"/>
    <property type="evidence" value="ECO:0007669"/>
    <property type="project" value="UniProtKB-KW"/>
</dbReference>
<keyword evidence="7" id="KW-0862">Zinc</keyword>